<accession>A0A559LY67</accession>
<comment type="caution">
    <text evidence="3">The sequence shown here is derived from an EMBL/GenBank/DDBJ whole genome shotgun (WGS) entry which is preliminary data.</text>
</comment>
<feature type="compositionally biased region" description="Polar residues" evidence="1">
    <location>
        <begin position="97"/>
        <end position="106"/>
    </location>
</feature>
<evidence type="ECO:0000256" key="1">
    <source>
        <dbReference type="SAM" id="MobiDB-lite"/>
    </source>
</evidence>
<organism evidence="3 4">
    <name type="scientific">Lachnellula willkommii</name>
    <dbReference type="NCBI Taxonomy" id="215461"/>
    <lineage>
        <taxon>Eukaryota</taxon>
        <taxon>Fungi</taxon>
        <taxon>Dikarya</taxon>
        <taxon>Ascomycota</taxon>
        <taxon>Pezizomycotina</taxon>
        <taxon>Leotiomycetes</taxon>
        <taxon>Helotiales</taxon>
        <taxon>Lachnaceae</taxon>
        <taxon>Lachnellula</taxon>
    </lineage>
</organism>
<name>A0A559LY67_9HELO</name>
<feature type="compositionally biased region" description="Basic and acidic residues" evidence="1">
    <location>
        <begin position="125"/>
        <end position="138"/>
    </location>
</feature>
<feature type="non-terminal residue" evidence="3">
    <location>
        <position position="1"/>
    </location>
</feature>
<evidence type="ECO:0000256" key="2">
    <source>
        <dbReference type="SAM" id="Phobius"/>
    </source>
</evidence>
<feature type="region of interest" description="Disordered" evidence="1">
    <location>
        <begin position="124"/>
        <end position="151"/>
    </location>
</feature>
<dbReference type="AlphaFoldDB" id="A0A559LY67"/>
<keyword evidence="2" id="KW-0472">Membrane</keyword>
<keyword evidence="4" id="KW-1185">Reference proteome</keyword>
<keyword evidence="2" id="KW-0812">Transmembrane</keyword>
<dbReference type="Proteomes" id="UP000315522">
    <property type="component" value="Unassembled WGS sequence"/>
</dbReference>
<feature type="compositionally biased region" description="Polar residues" evidence="1">
    <location>
        <begin position="22"/>
        <end position="39"/>
    </location>
</feature>
<sequence length="237" mass="25797">SPIPTQSSSNPNSNPTHYNYNFNTGLPTSVSSTTPSIHGNSNSIPTSPPPSFHTTSSPGTPRPLPLPSQELWGIAPSTITLSTSLSSTGAPDDAPSPENNNDSPTITSLKQRVEWLEESIGRLLLSKEESSPDTRNHIEEEEEQEGINSYRGGPKRSNCCVTFAATHPDAERALRRESNCCVRFRSGEEKNRQLRWMLVVCFCFLVAVVGFTVVMVSGRERVVSVAASEEGVLNVRL</sequence>
<feature type="transmembrane region" description="Helical" evidence="2">
    <location>
        <begin position="194"/>
        <end position="216"/>
    </location>
</feature>
<gene>
    <name evidence="3" type="ORF">LAWI1_G008973</name>
</gene>
<keyword evidence="2" id="KW-1133">Transmembrane helix</keyword>
<feature type="region of interest" description="Disordered" evidence="1">
    <location>
        <begin position="1"/>
        <end position="70"/>
    </location>
</feature>
<dbReference type="EMBL" id="QGML01007438">
    <property type="protein sequence ID" value="TVY85642.1"/>
    <property type="molecule type" value="Genomic_DNA"/>
</dbReference>
<evidence type="ECO:0000313" key="4">
    <source>
        <dbReference type="Proteomes" id="UP000315522"/>
    </source>
</evidence>
<protein>
    <submittedName>
        <fullName evidence="3">Uncharacterized protein</fullName>
    </submittedName>
</protein>
<feature type="compositionally biased region" description="Low complexity" evidence="1">
    <location>
        <begin position="1"/>
        <end position="21"/>
    </location>
</feature>
<feature type="region of interest" description="Disordered" evidence="1">
    <location>
        <begin position="82"/>
        <end position="106"/>
    </location>
</feature>
<reference evidence="3 4" key="1">
    <citation type="submission" date="2018-05" db="EMBL/GenBank/DDBJ databases">
        <title>Genome sequencing and assembly of the regulated plant pathogen Lachnellula willkommii and related sister species for the development of diagnostic species identification markers.</title>
        <authorList>
            <person name="Giroux E."/>
            <person name="Bilodeau G."/>
        </authorList>
    </citation>
    <scope>NUCLEOTIDE SEQUENCE [LARGE SCALE GENOMIC DNA]</scope>
    <source>
        <strain evidence="3 4">CBS 172.35</strain>
    </source>
</reference>
<evidence type="ECO:0000313" key="3">
    <source>
        <dbReference type="EMBL" id="TVY85642.1"/>
    </source>
</evidence>
<proteinExistence type="predicted"/>